<evidence type="ECO:0000313" key="3">
    <source>
        <dbReference type="Proteomes" id="UP000811365"/>
    </source>
</evidence>
<dbReference type="AlphaFoldDB" id="A0A9E1GK10"/>
<organism evidence="2 3">
    <name type="scientific">Faecalibacterium prausnitzii</name>
    <dbReference type="NCBI Taxonomy" id="853"/>
    <lineage>
        <taxon>Bacteria</taxon>
        <taxon>Bacillati</taxon>
        <taxon>Bacillota</taxon>
        <taxon>Clostridia</taxon>
        <taxon>Eubacteriales</taxon>
        <taxon>Oscillospiraceae</taxon>
        <taxon>Faecalibacterium</taxon>
    </lineage>
</organism>
<evidence type="ECO:0000256" key="1">
    <source>
        <dbReference type="SAM" id="MobiDB-lite"/>
    </source>
</evidence>
<reference evidence="2" key="1">
    <citation type="submission" date="2021-02" db="EMBL/GenBank/DDBJ databases">
        <title>Infant gut strain persistence is associated with maternal origin, phylogeny, and functional potential including surface adhesion and iron acquisition.</title>
        <authorList>
            <person name="Lou Y.C."/>
        </authorList>
    </citation>
    <scope>NUCLEOTIDE SEQUENCE</scope>
    <source>
        <strain evidence="2">L2_039_000G1_dasL2_039_000G1_maxbin2.maxbin.077</strain>
    </source>
</reference>
<evidence type="ECO:0008006" key="4">
    <source>
        <dbReference type="Google" id="ProtNLM"/>
    </source>
</evidence>
<protein>
    <recommendedName>
        <fullName evidence="4">DUF1492 domain-containing protein</fullName>
    </recommendedName>
</protein>
<name>A0A9E1GK10_9FIRM</name>
<gene>
    <name evidence="2" type="ORF">KH315_06190</name>
</gene>
<proteinExistence type="predicted"/>
<accession>A0A9E1GK10</accession>
<evidence type="ECO:0000313" key="2">
    <source>
        <dbReference type="EMBL" id="MBS6621739.1"/>
    </source>
</evidence>
<dbReference type="EMBL" id="JAGZYH010000019">
    <property type="protein sequence ID" value="MBS6621739.1"/>
    <property type="molecule type" value="Genomic_DNA"/>
</dbReference>
<feature type="region of interest" description="Disordered" evidence="1">
    <location>
        <begin position="1"/>
        <end position="25"/>
    </location>
</feature>
<sequence>METKLVGVGAQALTDMPKSPSPSNDRISDLMQQKFDLEEDIRATLEHRRRERMFFEKIIRRLKRSDERAVIRSRYLDGASWGDVVDLLYGDEEDLLEREDMYRKRVFKLHGRALLSMAQYIEDNGLMWNPDDYDETE</sequence>
<dbReference type="Proteomes" id="UP000811365">
    <property type="component" value="Unassembled WGS sequence"/>
</dbReference>
<comment type="caution">
    <text evidence="2">The sequence shown here is derived from an EMBL/GenBank/DDBJ whole genome shotgun (WGS) entry which is preliminary data.</text>
</comment>